<comment type="subcellular location">
    <subcellularLocation>
        <location evidence="1">Membrane</location>
        <topology evidence="1">Multi-pass membrane protein</topology>
    </subcellularLocation>
</comment>
<feature type="transmembrane region" description="Helical" evidence="6">
    <location>
        <begin position="199"/>
        <end position="219"/>
    </location>
</feature>
<feature type="transmembrane region" description="Helical" evidence="6">
    <location>
        <begin position="143"/>
        <end position="164"/>
    </location>
</feature>
<feature type="transmembrane region" description="Helical" evidence="6">
    <location>
        <begin position="54"/>
        <end position="73"/>
    </location>
</feature>
<organism evidence="7 8">
    <name type="scientific">Splendidivirga corallicola</name>
    <dbReference type="NCBI Taxonomy" id="3051826"/>
    <lineage>
        <taxon>Bacteria</taxon>
        <taxon>Pseudomonadati</taxon>
        <taxon>Bacteroidota</taxon>
        <taxon>Cytophagia</taxon>
        <taxon>Cytophagales</taxon>
        <taxon>Splendidivirgaceae</taxon>
        <taxon>Splendidivirga</taxon>
    </lineage>
</organism>
<evidence type="ECO:0000313" key="8">
    <source>
        <dbReference type="Proteomes" id="UP001172082"/>
    </source>
</evidence>
<dbReference type="NCBIfam" id="NF035940">
    <property type="entry name" value="prenyl_rel_EboC"/>
    <property type="match status" value="1"/>
</dbReference>
<reference evidence="7" key="1">
    <citation type="submission" date="2023-06" db="EMBL/GenBank/DDBJ databases">
        <title>Genomic of Parafulvivirga corallium.</title>
        <authorList>
            <person name="Wang G."/>
        </authorList>
    </citation>
    <scope>NUCLEOTIDE SEQUENCE</scope>
    <source>
        <strain evidence="7">BMA10</strain>
    </source>
</reference>
<evidence type="ECO:0000256" key="4">
    <source>
        <dbReference type="ARBA" id="ARBA00022989"/>
    </source>
</evidence>
<feature type="transmembrane region" description="Helical" evidence="6">
    <location>
        <begin position="225"/>
        <end position="246"/>
    </location>
</feature>
<gene>
    <name evidence="7" type="primary">eboC</name>
    <name evidence="7" type="ORF">QQ008_06340</name>
</gene>
<evidence type="ECO:0000256" key="3">
    <source>
        <dbReference type="ARBA" id="ARBA00022692"/>
    </source>
</evidence>
<dbReference type="CDD" id="cd13964">
    <property type="entry name" value="PT_UbiA_1"/>
    <property type="match status" value="1"/>
</dbReference>
<dbReference type="RefSeq" id="WP_346750998.1">
    <property type="nucleotide sequence ID" value="NZ_JAUJEA010000002.1"/>
</dbReference>
<dbReference type="InterPro" id="IPR044878">
    <property type="entry name" value="UbiA_sf"/>
</dbReference>
<evidence type="ECO:0000256" key="5">
    <source>
        <dbReference type="ARBA" id="ARBA00023136"/>
    </source>
</evidence>
<dbReference type="PANTHER" id="PTHR42723:SF1">
    <property type="entry name" value="CHLOROPHYLL SYNTHASE, CHLOROPLASTIC"/>
    <property type="match status" value="1"/>
</dbReference>
<keyword evidence="5 6" id="KW-0472">Membrane</keyword>
<keyword evidence="3 6" id="KW-0812">Transmembrane</keyword>
<sequence>MSKLLAHIRLMRPANIITAIADILAGLAIASTGYQFIFSDTDYFWAAELNGAGWLILSTIGLYGGGVVLNDVFDAELDKKERPERPIPSGEVTVLSAASLGIILLFLGVLCAYQVSTLSAMLALSVAGLAVIYDWLGKHHAFLGPINMGLCRGGNLLLGISIVSEKVFEFWFVAFIPIVYIAAITTISRGEVHGGKKSAFNLGIILYIAVILSIFLITWFKEGNWYIQIPYLLLFSYFIFPPLFNARKTLKGPDIGKAVKAGVIALIVMDASIAAGFTGWLYGLFVLALLPLSLFLAKRFAVT</sequence>
<protein>
    <submittedName>
        <fullName evidence="7">UbiA-like protein EboC</fullName>
    </submittedName>
</protein>
<feature type="transmembrane region" description="Helical" evidence="6">
    <location>
        <begin position="280"/>
        <end position="297"/>
    </location>
</feature>
<evidence type="ECO:0000256" key="6">
    <source>
        <dbReference type="SAM" id="Phobius"/>
    </source>
</evidence>
<feature type="transmembrane region" description="Helical" evidence="6">
    <location>
        <begin position="170"/>
        <end position="187"/>
    </location>
</feature>
<evidence type="ECO:0000256" key="1">
    <source>
        <dbReference type="ARBA" id="ARBA00004141"/>
    </source>
</evidence>
<feature type="transmembrane region" description="Helical" evidence="6">
    <location>
        <begin position="94"/>
        <end position="113"/>
    </location>
</feature>
<name>A0ABT8KKK5_9BACT</name>
<dbReference type="Pfam" id="PF01040">
    <property type="entry name" value="UbiA"/>
    <property type="match status" value="1"/>
</dbReference>
<keyword evidence="4 6" id="KW-1133">Transmembrane helix</keyword>
<feature type="transmembrane region" description="Helical" evidence="6">
    <location>
        <begin position="12"/>
        <end position="34"/>
    </location>
</feature>
<evidence type="ECO:0000256" key="2">
    <source>
        <dbReference type="ARBA" id="ARBA00022475"/>
    </source>
</evidence>
<evidence type="ECO:0000313" key="7">
    <source>
        <dbReference type="EMBL" id="MDN5200968.1"/>
    </source>
</evidence>
<keyword evidence="2" id="KW-1003">Cell membrane</keyword>
<keyword evidence="8" id="KW-1185">Reference proteome</keyword>
<dbReference type="EMBL" id="JAUJEA010000002">
    <property type="protein sequence ID" value="MDN5200968.1"/>
    <property type="molecule type" value="Genomic_DNA"/>
</dbReference>
<proteinExistence type="predicted"/>
<dbReference type="InterPro" id="IPR000537">
    <property type="entry name" value="UbiA_prenyltransferase"/>
</dbReference>
<dbReference type="PANTHER" id="PTHR42723">
    <property type="entry name" value="CHLOROPHYLL SYNTHASE"/>
    <property type="match status" value="1"/>
</dbReference>
<dbReference type="InterPro" id="IPR050475">
    <property type="entry name" value="Prenyltransferase_related"/>
</dbReference>
<dbReference type="Proteomes" id="UP001172082">
    <property type="component" value="Unassembled WGS sequence"/>
</dbReference>
<comment type="caution">
    <text evidence="7">The sequence shown here is derived from an EMBL/GenBank/DDBJ whole genome shotgun (WGS) entry which is preliminary data.</text>
</comment>
<accession>A0ABT8KKK5</accession>
<dbReference type="Gene3D" id="1.10.357.140">
    <property type="entry name" value="UbiA prenyltransferase"/>
    <property type="match status" value="1"/>
</dbReference>